<keyword evidence="4" id="KW-0732">Signal</keyword>
<keyword evidence="3" id="KW-0812">Transmembrane</keyword>
<keyword evidence="3" id="KW-0472">Membrane</keyword>
<dbReference type="AlphaFoldDB" id="A0A2A9MIV1"/>
<sequence>MAGAFPLFVFALPFLSVCALRLAASSSSQTNYSPASSLSSQGFFPVVFAVAGAPPARRYAAAEADDGGGVLNLTPTGLQALYNISQEPEDTGERRPLLFLAFVASWCGHCRTLHAPFEDAAEAYRHRVRALRESRRNARVKFRLRAQQEEAEAERRAAQAEAALLALQTKASVTEVEIQQAERSALHTRQVAAALKRRVAEEEKRLVGEEEDAESVYPDVLFGRFDCSTSRETETICSSIFGIERYPSLLLLRALPNPEEGASLLASPRGGAEARDGAMRSAASPLIAQFPPRAPRTHAALVEFLFKATADAAGRRPMPAAPAAVERERDGNAFFPWLSARLAGEPVRLVSSEDELRLLTSPSASSDLRASTVSFVLCVDGARATLGTAAAAASAAAESPFFEGLHAALDVFTEHARREALDRHFLVATDPRLCLQALDALQLPDAFRTASARKALWGRAGGGDAPAETAAAASPEAFPADATHPALAVVALQPTLYLPGAEDLEPKAPEETRGAAGAGGGKAKTHAGRLSALQVVLEEVWRDQARTRLVKRSGERGEEGLCNYRGQGGQCAAASDAEDPGRKEDFCVSSSLGLLDDVGLMLSPLFTGPFEASADAPRADPRTPASPLAAFLEFFRSPVLPLVSQDNFLTLRGARRRTLVLVALDLEILDWLSHFNSVALAALLNKTLVRLKRGKWREELLPAEDGTRSTEGEAEAANRATGDAPKLEFGEGEEREEGEAGEQEKTRSGIPIPLSIVQRADLILKDEDLSLVDPAAELAETAAAPGTWIPDDPNEMETLLLVEKLWKLVRVASCMYTAEQRRFAAPAADPHAASGREAPRNAFAPGSPALPSFLFGVVDGMLFSDSLEEYGVYTPGDLPAVLAFPPPVAHAREDGGNGGDPESGEFTTYVYRDKARLTLDSLFLGLSLLESGQLTPQVEGAAEDEARPPVFRAGLKVWRRLKVWFRELHRDASQSWPAFIRIVFGFCAFMLLLLFTMVLFISTLCCDGPNDEEQDDDLSSEEEEEVDAELSTDEDGDPERMPTIEEVKRRAERMLRKRR</sequence>
<dbReference type="RefSeq" id="XP_029221914.1">
    <property type="nucleotide sequence ID" value="XM_029359001.1"/>
</dbReference>
<dbReference type="Proteomes" id="UP000224006">
    <property type="component" value="Chromosome I"/>
</dbReference>
<accession>A0A2A9MIV1</accession>
<feature type="coiled-coil region" evidence="1">
    <location>
        <begin position="141"/>
        <end position="212"/>
    </location>
</feature>
<feature type="compositionally biased region" description="Basic and acidic residues" evidence="2">
    <location>
        <begin position="702"/>
        <end position="711"/>
    </location>
</feature>
<name>A0A2A9MIV1_BESBE</name>
<proteinExistence type="predicted"/>
<dbReference type="VEuPathDB" id="ToxoDB:BESB_002460"/>
<feature type="region of interest" description="Disordered" evidence="2">
    <location>
        <begin position="1011"/>
        <end position="1045"/>
    </location>
</feature>
<organism evidence="5 6">
    <name type="scientific">Besnoitia besnoiti</name>
    <name type="common">Apicomplexan protozoan</name>
    <dbReference type="NCBI Taxonomy" id="94643"/>
    <lineage>
        <taxon>Eukaryota</taxon>
        <taxon>Sar</taxon>
        <taxon>Alveolata</taxon>
        <taxon>Apicomplexa</taxon>
        <taxon>Conoidasida</taxon>
        <taxon>Coccidia</taxon>
        <taxon>Eucoccidiorida</taxon>
        <taxon>Eimeriorina</taxon>
        <taxon>Sarcocystidae</taxon>
        <taxon>Besnoitia</taxon>
    </lineage>
</organism>
<keyword evidence="6" id="KW-1185">Reference proteome</keyword>
<feature type="signal peptide" evidence="4">
    <location>
        <begin position="1"/>
        <end position="19"/>
    </location>
</feature>
<dbReference type="KEGG" id="bbes:BESB_002460"/>
<dbReference type="SUPFAM" id="SSF52833">
    <property type="entry name" value="Thioredoxin-like"/>
    <property type="match status" value="1"/>
</dbReference>
<keyword evidence="1" id="KW-0175">Coiled coil</keyword>
<feature type="region of interest" description="Disordered" evidence="2">
    <location>
        <begin position="501"/>
        <end position="524"/>
    </location>
</feature>
<dbReference type="OrthoDB" id="427280at2759"/>
<evidence type="ECO:0000256" key="3">
    <source>
        <dbReference type="SAM" id="Phobius"/>
    </source>
</evidence>
<gene>
    <name evidence="5" type="ORF">BESB_002460</name>
</gene>
<dbReference type="CDD" id="cd02961">
    <property type="entry name" value="PDI_a_family"/>
    <property type="match status" value="1"/>
</dbReference>
<feature type="region of interest" description="Disordered" evidence="2">
    <location>
        <begin position="702"/>
        <end position="748"/>
    </location>
</feature>
<comment type="caution">
    <text evidence="5">The sequence shown here is derived from an EMBL/GenBank/DDBJ whole genome shotgun (WGS) entry which is preliminary data.</text>
</comment>
<feature type="chain" id="PRO_5013378322" description="Thioredoxin domain-containing protein" evidence="4">
    <location>
        <begin position="20"/>
        <end position="1059"/>
    </location>
</feature>
<dbReference type="InterPro" id="IPR036249">
    <property type="entry name" value="Thioredoxin-like_sf"/>
</dbReference>
<dbReference type="Gene3D" id="3.40.30.10">
    <property type="entry name" value="Glutaredoxin"/>
    <property type="match status" value="1"/>
</dbReference>
<feature type="compositionally biased region" description="Acidic residues" evidence="2">
    <location>
        <begin position="730"/>
        <end position="741"/>
    </location>
</feature>
<feature type="compositionally biased region" description="Basic and acidic residues" evidence="2">
    <location>
        <begin position="504"/>
        <end position="513"/>
    </location>
</feature>
<dbReference type="EMBL" id="NWUJ01000001">
    <property type="protein sequence ID" value="PFH37905.1"/>
    <property type="molecule type" value="Genomic_DNA"/>
</dbReference>
<evidence type="ECO:0000256" key="2">
    <source>
        <dbReference type="SAM" id="MobiDB-lite"/>
    </source>
</evidence>
<evidence type="ECO:0000256" key="1">
    <source>
        <dbReference type="SAM" id="Coils"/>
    </source>
</evidence>
<evidence type="ECO:0000313" key="6">
    <source>
        <dbReference type="Proteomes" id="UP000224006"/>
    </source>
</evidence>
<keyword evidence="3" id="KW-1133">Transmembrane helix</keyword>
<protein>
    <recommendedName>
        <fullName evidence="7">Thioredoxin domain-containing protein</fullName>
    </recommendedName>
</protein>
<feature type="compositionally biased region" description="Acidic residues" evidence="2">
    <location>
        <begin position="1011"/>
        <end position="1037"/>
    </location>
</feature>
<evidence type="ECO:0000313" key="5">
    <source>
        <dbReference type="EMBL" id="PFH37905.1"/>
    </source>
</evidence>
<feature type="transmembrane region" description="Helical" evidence="3">
    <location>
        <begin position="978"/>
        <end position="1001"/>
    </location>
</feature>
<dbReference type="GeneID" id="40305309"/>
<evidence type="ECO:0008006" key="7">
    <source>
        <dbReference type="Google" id="ProtNLM"/>
    </source>
</evidence>
<reference evidence="5 6" key="1">
    <citation type="submission" date="2017-09" db="EMBL/GenBank/DDBJ databases">
        <title>Genome sequencing of Besnoitia besnoiti strain Bb-Ger1.</title>
        <authorList>
            <person name="Schares G."/>
            <person name="Venepally P."/>
            <person name="Lorenzi H.A."/>
        </authorList>
    </citation>
    <scope>NUCLEOTIDE SEQUENCE [LARGE SCALE GENOMIC DNA]</scope>
    <source>
        <strain evidence="5 6">Bb-Ger1</strain>
    </source>
</reference>
<evidence type="ECO:0000256" key="4">
    <source>
        <dbReference type="SAM" id="SignalP"/>
    </source>
</evidence>